<dbReference type="Gene3D" id="3.10.100.10">
    <property type="entry name" value="Mannose-Binding Protein A, subunit A"/>
    <property type="match status" value="1"/>
</dbReference>
<evidence type="ECO:0000259" key="4">
    <source>
        <dbReference type="PROSITE" id="PS50041"/>
    </source>
</evidence>
<dbReference type="InterPro" id="IPR016186">
    <property type="entry name" value="C-type_lectin-like/link_sf"/>
</dbReference>
<evidence type="ECO:0000256" key="3">
    <source>
        <dbReference type="SAM" id="Phobius"/>
    </source>
</evidence>
<dbReference type="GO" id="GO:0030246">
    <property type="term" value="F:carbohydrate binding"/>
    <property type="evidence" value="ECO:0007669"/>
    <property type="project" value="UniProtKB-KW"/>
</dbReference>
<gene>
    <name evidence="5" type="ORF">RRG08_000302</name>
</gene>
<dbReference type="PANTHER" id="PTHR46746:SF9">
    <property type="entry name" value="CD209 ANTIGEN-LIKE PROTEIN C-LIKE"/>
    <property type="match status" value="1"/>
</dbReference>
<evidence type="ECO:0000256" key="1">
    <source>
        <dbReference type="ARBA" id="ARBA00022734"/>
    </source>
</evidence>
<dbReference type="PANTHER" id="PTHR46746">
    <property type="entry name" value="KILLER CELL LECTIN-LIKE RECEPTOR SUBFAMILY F MEMBER 2"/>
    <property type="match status" value="1"/>
</dbReference>
<keyword evidence="3" id="KW-1133">Transmembrane helix</keyword>
<protein>
    <recommendedName>
        <fullName evidence="4">C-type lectin domain-containing protein</fullName>
    </recommendedName>
</protein>
<dbReference type="SUPFAM" id="SSF56436">
    <property type="entry name" value="C-type lectin-like"/>
    <property type="match status" value="1"/>
</dbReference>
<evidence type="ECO:0000256" key="2">
    <source>
        <dbReference type="ARBA" id="ARBA00023157"/>
    </source>
</evidence>
<dbReference type="InterPro" id="IPR016187">
    <property type="entry name" value="CTDL_fold"/>
</dbReference>
<name>A0AAE1BD62_9GAST</name>
<evidence type="ECO:0000313" key="5">
    <source>
        <dbReference type="EMBL" id="KAK3804114.1"/>
    </source>
</evidence>
<dbReference type="Proteomes" id="UP001283361">
    <property type="component" value="Unassembled WGS sequence"/>
</dbReference>
<dbReference type="EMBL" id="JAWDGP010000045">
    <property type="protein sequence ID" value="KAK3804114.1"/>
    <property type="molecule type" value="Genomic_DNA"/>
</dbReference>
<dbReference type="InterPro" id="IPR001304">
    <property type="entry name" value="C-type_lectin-like"/>
</dbReference>
<feature type="domain" description="C-type lectin" evidence="4">
    <location>
        <begin position="37"/>
        <end position="106"/>
    </location>
</feature>
<reference evidence="5" key="1">
    <citation type="journal article" date="2023" name="G3 (Bethesda)">
        <title>A reference genome for the long-term kleptoplast-retaining sea slug Elysia crispata morphotype clarki.</title>
        <authorList>
            <person name="Eastman K.E."/>
            <person name="Pendleton A.L."/>
            <person name="Shaikh M.A."/>
            <person name="Suttiyut T."/>
            <person name="Ogas R."/>
            <person name="Tomko P."/>
            <person name="Gavelis G."/>
            <person name="Widhalm J.R."/>
            <person name="Wisecaver J.H."/>
        </authorList>
    </citation>
    <scope>NUCLEOTIDE SEQUENCE</scope>
    <source>
        <strain evidence="5">ECLA1</strain>
    </source>
</reference>
<dbReference type="CDD" id="cd00037">
    <property type="entry name" value="CLECT"/>
    <property type="match status" value="1"/>
</dbReference>
<evidence type="ECO:0000313" key="6">
    <source>
        <dbReference type="Proteomes" id="UP001283361"/>
    </source>
</evidence>
<sequence length="186" mass="21191">MVSFNPSPNTYVMFYTISNIFLTAIEICPSGWLISPTSRSCIKVHHTTKRWNDARSQCKADGGDMLTYYDKEKEKLIFANIITYDLYWIGLNDLKQEGVFTWLDDTKKCFRLAPFLLMSNRFMFEATCRTNELLLVSSGSVFVATCRISELLMISSGYMFGATCRASELLLMSPCLGLLVESLRFS</sequence>
<keyword evidence="2" id="KW-1015">Disulfide bond</keyword>
<proteinExistence type="predicted"/>
<accession>A0AAE1BD62</accession>
<keyword evidence="3" id="KW-0812">Transmembrane</keyword>
<comment type="caution">
    <text evidence="5">The sequence shown here is derived from an EMBL/GenBank/DDBJ whole genome shotgun (WGS) entry which is preliminary data.</text>
</comment>
<feature type="transmembrane region" description="Helical" evidence="3">
    <location>
        <begin position="12"/>
        <end position="34"/>
    </location>
</feature>
<keyword evidence="3" id="KW-0472">Membrane</keyword>
<dbReference type="SMART" id="SM00034">
    <property type="entry name" value="CLECT"/>
    <property type="match status" value="1"/>
</dbReference>
<dbReference type="InterPro" id="IPR051379">
    <property type="entry name" value="C-type_Lectin_Receptor_IMM"/>
</dbReference>
<keyword evidence="1" id="KW-0430">Lectin</keyword>
<organism evidence="5 6">
    <name type="scientific">Elysia crispata</name>
    <name type="common">lettuce slug</name>
    <dbReference type="NCBI Taxonomy" id="231223"/>
    <lineage>
        <taxon>Eukaryota</taxon>
        <taxon>Metazoa</taxon>
        <taxon>Spiralia</taxon>
        <taxon>Lophotrochozoa</taxon>
        <taxon>Mollusca</taxon>
        <taxon>Gastropoda</taxon>
        <taxon>Heterobranchia</taxon>
        <taxon>Euthyneura</taxon>
        <taxon>Panpulmonata</taxon>
        <taxon>Sacoglossa</taxon>
        <taxon>Placobranchoidea</taxon>
        <taxon>Plakobranchidae</taxon>
        <taxon>Elysia</taxon>
    </lineage>
</organism>
<dbReference type="PROSITE" id="PS50041">
    <property type="entry name" value="C_TYPE_LECTIN_2"/>
    <property type="match status" value="1"/>
</dbReference>
<keyword evidence="6" id="KW-1185">Reference proteome</keyword>
<dbReference type="Pfam" id="PF00059">
    <property type="entry name" value="Lectin_C"/>
    <property type="match status" value="1"/>
</dbReference>
<dbReference type="AlphaFoldDB" id="A0AAE1BD62"/>